<keyword evidence="2" id="KW-0472">Membrane</keyword>
<name>A0A1I7YJM7_9BILA</name>
<dbReference type="WBParaSite" id="L893_g16974.t1">
    <property type="protein sequence ID" value="L893_g16974.t1"/>
    <property type="gene ID" value="L893_g16974"/>
</dbReference>
<keyword evidence="2" id="KW-1133">Transmembrane helix</keyword>
<evidence type="ECO:0000313" key="4">
    <source>
        <dbReference type="WBParaSite" id="L893_g16974.t1"/>
    </source>
</evidence>
<evidence type="ECO:0000313" key="3">
    <source>
        <dbReference type="Proteomes" id="UP000095287"/>
    </source>
</evidence>
<accession>A0A1I7YJM7</accession>
<keyword evidence="3" id="KW-1185">Reference proteome</keyword>
<reference evidence="4" key="1">
    <citation type="submission" date="2016-11" db="UniProtKB">
        <authorList>
            <consortium name="WormBaseParasite"/>
        </authorList>
    </citation>
    <scope>IDENTIFICATION</scope>
</reference>
<organism evidence="3 4">
    <name type="scientific">Steinernema glaseri</name>
    <dbReference type="NCBI Taxonomy" id="37863"/>
    <lineage>
        <taxon>Eukaryota</taxon>
        <taxon>Metazoa</taxon>
        <taxon>Ecdysozoa</taxon>
        <taxon>Nematoda</taxon>
        <taxon>Chromadorea</taxon>
        <taxon>Rhabditida</taxon>
        <taxon>Tylenchina</taxon>
        <taxon>Panagrolaimomorpha</taxon>
        <taxon>Strongyloidoidea</taxon>
        <taxon>Steinernematidae</taxon>
        <taxon>Steinernema</taxon>
    </lineage>
</organism>
<evidence type="ECO:0000256" key="2">
    <source>
        <dbReference type="SAM" id="Phobius"/>
    </source>
</evidence>
<sequence>MSDREDNDDFEVIEVPKEECSLFPSQSFPAFQASPFLTFKTPRLRPSQDQENQEFNENLLLSNKVYFGVLRPTAVVEPIGASAEDHSSSPITSDVVIEARKIFSPLPNVSESIVRPSSTSAQNPPSSAVSADCVIAPTLQGPSSLFPQALSDPDAPVTGRVFFRCLQMMMELQSKQIGQHVKDLQSSLQNLNQKVDSVHDEIGSLRDLMRTLLQEKEEKINELGNLSESLKSKEVTPEDLKNIRSIVKELEPVMEAIKKKCVDKMEEETQDWLLSTQEKMDILKAAVDKVEKDGKDAKLNKENMSNMVSIAAGATTGAAFLAKYMNGTEGAIIGATFGGFIGILCAQVHAACRSKL</sequence>
<feature type="transmembrane region" description="Helical" evidence="2">
    <location>
        <begin position="331"/>
        <end position="352"/>
    </location>
</feature>
<feature type="coiled-coil region" evidence="1">
    <location>
        <begin position="181"/>
        <end position="233"/>
    </location>
</feature>
<protein>
    <submittedName>
        <fullName evidence="4">Uncharacterized protein</fullName>
    </submittedName>
</protein>
<proteinExistence type="predicted"/>
<dbReference type="Proteomes" id="UP000095287">
    <property type="component" value="Unplaced"/>
</dbReference>
<keyword evidence="2" id="KW-0812">Transmembrane</keyword>
<evidence type="ECO:0000256" key="1">
    <source>
        <dbReference type="SAM" id="Coils"/>
    </source>
</evidence>
<dbReference type="SUPFAM" id="SSF74748">
    <property type="entry name" value="Variable surface antigen VlsE"/>
    <property type="match status" value="1"/>
</dbReference>
<dbReference type="AlphaFoldDB" id="A0A1I7YJM7"/>
<keyword evidence="1" id="KW-0175">Coiled coil</keyword>